<proteinExistence type="predicted"/>
<evidence type="ECO:0000256" key="3">
    <source>
        <dbReference type="ARBA" id="ARBA00022692"/>
    </source>
</evidence>
<evidence type="ECO:0000256" key="2">
    <source>
        <dbReference type="ARBA" id="ARBA00022475"/>
    </source>
</evidence>
<evidence type="ECO:0000256" key="4">
    <source>
        <dbReference type="ARBA" id="ARBA00022989"/>
    </source>
</evidence>
<dbReference type="Pfam" id="PF07690">
    <property type="entry name" value="MFS_1"/>
    <property type="match status" value="2"/>
</dbReference>
<feature type="transmembrane region" description="Helical" evidence="6">
    <location>
        <begin position="452"/>
        <end position="477"/>
    </location>
</feature>
<dbReference type="InterPro" id="IPR020846">
    <property type="entry name" value="MFS_dom"/>
</dbReference>
<dbReference type="PANTHER" id="PTHR43124:SF3">
    <property type="entry name" value="CHLORAMPHENICOL EFFLUX PUMP RV0191"/>
    <property type="match status" value="1"/>
</dbReference>
<comment type="subcellular location">
    <subcellularLocation>
        <location evidence="1">Cell membrane</location>
        <topology evidence="1">Multi-pass membrane protein</topology>
    </subcellularLocation>
</comment>
<evidence type="ECO:0000313" key="8">
    <source>
        <dbReference type="EMBL" id="SGZ07721.1"/>
    </source>
</evidence>
<dbReference type="PROSITE" id="PS50850">
    <property type="entry name" value="MFS"/>
    <property type="match status" value="1"/>
</dbReference>
<dbReference type="SUPFAM" id="SSF103473">
    <property type="entry name" value="MFS general substrate transporter"/>
    <property type="match status" value="1"/>
</dbReference>
<protein>
    <submittedName>
        <fullName evidence="8">Putative inner membrane transport protein</fullName>
    </submittedName>
</protein>
<feature type="transmembrane region" description="Helical" evidence="6">
    <location>
        <begin position="536"/>
        <end position="558"/>
    </location>
</feature>
<evidence type="ECO:0000313" key="9">
    <source>
        <dbReference type="Proteomes" id="UP000183794"/>
    </source>
</evidence>
<organism evidence="8 9">
    <name type="scientific">Moritella viscosa</name>
    <dbReference type="NCBI Taxonomy" id="80854"/>
    <lineage>
        <taxon>Bacteria</taxon>
        <taxon>Pseudomonadati</taxon>
        <taxon>Pseudomonadota</taxon>
        <taxon>Gammaproteobacteria</taxon>
        <taxon>Alteromonadales</taxon>
        <taxon>Moritellaceae</taxon>
        <taxon>Moritella</taxon>
    </lineage>
</organism>
<keyword evidence="2" id="KW-1003">Cell membrane</keyword>
<evidence type="ECO:0000259" key="7">
    <source>
        <dbReference type="PROSITE" id="PS50850"/>
    </source>
</evidence>
<dbReference type="CDD" id="cd06174">
    <property type="entry name" value="MFS"/>
    <property type="match status" value="1"/>
</dbReference>
<feature type="domain" description="Major facilitator superfamily (MFS) profile" evidence="7">
    <location>
        <begin position="326"/>
        <end position="722"/>
    </location>
</feature>
<evidence type="ECO:0000256" key="1">
    <source>
        <dbReference type="ARBA" id="ARBA00004651"/>
    </source>
</evidence>
<feature type="transmembrane region" description="Helical" evidence="6">
    <location>
        <begin position="157"/>
        <end position="181"/>
    </location>
</feature>
<dbReference type="Gene3D" id="1.20.1250.20">
    <property type="entry name" value="MFS general substrate transporter like domains"/>
    <property type="match status" value="1"/>
</dbReference>
<dbReference type="InterPro" id="IPR050189">
    <property type="entry name" value="MFS_Efflux_Transporters"/>
</dbReference>
<dbReference type="Proteomes" id="UP000183794">
    <property type="component" value="Unassembled WGS sequence"/>
</dbReference>
<feature type="transmembrane region" description="Helical" evidence="6">
    <location>
        <begin position="289"/>
        <end position="308"/>
    </location>
</feature>
<dbReference type="InterPro" id="IPR001958">
    <property type="entry name" value="Tet-R_TetA/multi-R_MdtG-like"/>
</dbReference>
<feature type="transmembrane region" description="Helical" evidence="6">
    <location>
        <begin position="570"/>
        <end position="589"/>
    </location>
</feature>
<dbReference type="PRINTS" id="PR01035">
    <property type="entry name" value="TCRTETA"/>
</dbReference>
<dbReference type="InterPro" id="IPR036259">
    <property type="entry name" value="MFS_trans_sf"/>
</dbReference>
<evidence type="ECO:0000256" key="6">
    <source>
        <dbReference type="SAM" id="Phobius"/>
    </source>
</evidence>
<feature type="transmembrane region" description="Helical" evidence="6">
    <location>
        <begin position="601"/>
        <end position="622"/>
    </location>
</feature>
<feature type="transmembrane region" description="Helical" evidence="6">
    <location>
        <begin position="422"/>
        <end position="440"/>
    </location>
</feature>
<feature type="transmembrane region" description="Helical" evidence="6">
    <location>
        <begin position="393"/>
        <end position="416"/>
    </location>
</feature>
<dbReference type="AlphaFoldDB" id="A0A1L0BQB1"/>
<name>A0A1L0BQB1_9GAMM</name>
<keyword evidence="5 6" id="KW-0472">Membrane</keyword>
<feature type="transmembrane region" description="Helical" evidence="6">
    <location>
        <begin position="483"/>
        <end position="503"/>
    </location>
</feature>
<feature type="transmembrane region" description="Helical" evidence="6">
    <location>
        <begin position="133"/>
        <end position="150"/>
    </location>
</feature>
<gene>
    <name evidence="8" type="ORF">NVI5450_3237</name>
</gene>
<dbReference type="OrthoDB" id="8455980at2"/>
<dbReference type="EMBL" id="FPLD01000086">
    <property type="protein sequence ID" value="SGZ07721.1"/>
    <property type="molecule type" value="Genomic_DNA"/>
</dbReference>
<dbReference type="GO" id="GO:0005886">
    <property type="term" value="C:plasma membrane"/>
    <property type="evidence" value="ECO:0007669"/>
    <property type="project" value="UniProtKB-SubCell"/>
</dbReference>
<sequence>MLGVTVVTLSLLLVFVVGYGQALKSYRQLATDTVMAQTEAARLGIEQILHSGVQLEDIAGLSKVLQPIVDSDLSVTGLRLLSGQQQLYLFGNVFDYDTSISIALNNKFTQVGTLQVQLSDKLVREIVSKNFKPFGWLIFFLLIIFIASVLKSRRRAVYLTSFTIIFMVMSVSVMLLVGSLYRDGLQSKAVSLADAVSQRLSPILLHNVDQNLVVGVESMLDNFRHSNPELSKIGVFKEARLVASSQQGDGMVEALFENDVLEYVIATSASSEVRLSYQAKVLLAQLMRILKNFAVLFFACGLVCFAFIRLLSGEAEQNENAQVLERIKPLFLGSVLMESLMAPIMPQYMTAVAESAGLGSSASSIFFTLYFIGFALTLLPAAKLIEMYAMRRVLVSGILLSSLGCALLVMDFGLWAILAARLISGIGQALVFISVQGYILKFSNKDNKTQAAGIIVFCFNAGFIAGAAVGALLADYLGDQGTFVLAACIGVIMSLFSFVLPLIQVQQKRNDALLENVSAMMADSWRLMKVPTFIRTMLLVGIPTKMALTGIVSFAVPLLLAERGVSKESIGQVLMSYAVIVLLVSHKVGPWVDKWNGSKKALSFGNLTAGLALMLLAIAVMMPEDWQIITLMTLAMMLLGFAHGLINAPVVTHVVMNMSDSKEPDSVIAATYRFIERLGHVSGSIIVAQMLMWFGTEIAMLVLAGFFVGAFVLFSVFEHQGRKVVSS</sequence>
<keyword evidence="3 6" id="KW-0812">Transmembrane</keyword>
<accession>A0A1L0BQB1</accession>
<reference evidence="8 9" key="1">
    <citation type="submission" date="2016-11" db="EMBL/GenBank/DDBJ databases">
        <authorList>
            <person name="Jaros S."/>
            <person name="Januszkiewicz K."/>
            <person name="Wedrychowicz H."/>
        </authorList>
    </citation>
    <scope>NUCLEOTIDE SEQUENCE [LARGE SCALE GENOMIC DNA]</scope>
    <source>
        <strain evidence="8">NVI 5450</strain>
    </source>
</reference>
<evidence type="ECO:0000256" key="5">
    <source>
        <dbReference type="ARBA" id="ARBA00023136"/>
    </source>
</evidence>
<dbReference type="GO" id="GO:0022857">
    <property type="term" value="F:transmembrane transporter activity"/>
    <property type="evidence" value="ECO:0007669"/>
    <property type="project" value="InterPro"/>
</dbReference>
<feature type="transmembrane region" description="Helical" evidence="6">
    <location>
        <begin position="628"/>
        <end position="654"/>
    </location>
</feature>
<feature type="transmembrane region" description="Helical" evidence="6">
    <location>
        <begin position="361"/>
        <end position="381"/>
    </location>
</feature>
<feature type="transmembrane region" description="Helical" evidence="6">
    <location>
        <begin position="698"/>
        <end position="717"/>
    </location>
</feature>
<keyword evidence="4 6" id="KW-1133">Transmembrane helix</keyword>
<dbReference type="PANTHER" id="PTHR43124">
    <property type="entry name" value="PURINE EFFLUX PUMP PBUE"/>
    <property type="match status" value="1"/>
</dbReference>
<dbReference type="InterPro" id="IPR011701">
    <property type="entry name" value="MFS"/>
</dbReference>